<dbReference type="SUPFAM" id="SSF56935">
    <property type="entry name" value="Porins"/>
    <property type="match status" value="1"/>
</dbReference>
<evidence type="ECO:0000313" key="3">
    <source>
        <dbReference type="EMBL" id="MFC3125983.1"/>
    </source>
</evidence>
<feature type="chain" id="PRO_5045455552" evidence="2">
    <location>
        <begin position="37"/>
        <end position="491"/>
    </location>
</feature>
<accession>A0ABV7G2A5</accession>
<reference evidence="4" key="1">
    <citation type="journal article" date="2019" name="Int. J. Syst. Evol. Microbiol.">
        <title>The Global Catalogue of Microorganisms (GCM) 10K type strain sequencing project: providing services to taxonomists for standard genome sequencing and annotation.</title>
        <authorList>
            <consortium name="The Broad Institute Genomics Platform"/>
            <consortium name="The Broad Institute Genome Sequencing Center for Infectious Disease"/>
            <person name="Wu L."/>
            <person name="Ma J."/>
        </authorList>
    </citation>
    <scope>NUCLEOTIDE SEQUENCE [LARGE SCALE GENOMIC DNA]</scope>
    <source>
        <strain evidence="4">KCTC 52094</strain>
    </source>
</reference>
<comment type="caution">
    <text evidence="3">The sequence shown here is derived from an EMBL/GenBank/DDBJ whole genome shotgun (WGS) entry which is preliminary data.</text>
</comment>
<keyword evidence="4" id="KW-1185">Reference proteome</keyword>
<feature type="signal peptide" evidence="2">
    <location>
        <begin position="1"/>
        <end position="36"/>
    </location>
</feature>
<name>A0ABV7G2A5_9PROT</name>
<evidence type="ECO:0000313" key="4">
    <source>
        <dbReference type="Proteomes" id="UP001595593"/>
    </source>
</evidence>
<organism evidence="3 4">
    <name type="scientific">Teichococcus globiformis</name>
    <dbReference type="NCBI Taxonomy" id="2307229"/>
    <lineage>
        <taxon>Bacteria</taxon>
        <taxon>Pseudomonadati</taxon>
        <taxon>Pseudomonadota</taxon>
        <taxon>Alphaproteobacteria</taxon>
        <taxon>Acetobacterales</taxon>
        <taxon>Roseomonadaceae</taxon>
        <taxon>Roseomonas</taxon>
    </lineage>
</organism>
<dbReference type="RefSeq" id="WP_379597046.1">
    <property type="nucleotide sequence ID" value="NZ_JBHRTN010000011.1"/>
</dbReference>
<feature type="compositionally biased region" description="Polar residues" evidence="1">
    <location>
        <begin position="38"/>
        <end position="51"/>
    </location>
</feature>
<evidence type="ECO:0000256" key="2">
    <source>
        <dbReference type="SAM" id="SignalP"/>
    </source>
</evidence>
<dbReference type="EMBL" id="JBHRTN010000011">
    <property type="protein sequence ID" value="MFC3125983.1"/>
    <property type="molecule type" value="Genomic_DNA"/>
</dbReference>
<proteinExistence type="predicted"/>
<evidence type="ECO:0000256" key="1">
    <source>
        <dbReference type="SAM" id="MobiDB-lite"/>
    </source>
</evidence>
<dbReference type="Proteomes" id="UP001595593">
    <property type="component" value="Unassembled WGS sequence"/>
</dbReference>
<dbReference type="Pfam" id="PF10082">
    <property type="entry name" value="BBP2_2"/>
    <property type="match status" value="1"/>
</dbReference>
<keyword evidence="2" id="KW-0732">Signal</keyword>
<gene>
    <name evidence="3" type="ORF">ACFOD4_13015</name>
</gene>
<feature type="region of interest" description="Disordered" evidence="1">
    <location>
        <begin position="38"/>
        <end position="63"/>
    </location>
</feature>
<sequence>MRRTNATMTTKTAIRHLALTLPAMALLAPAAGFAQAPNQTPLNTAPTTQQIAPPGGVPALPGQPAATQIQTMESIAPAGGVTQTTQGIYPGGPGQTPQAITAQTTARSVTVQSRQRPDYDPAGVRIGGFRYDAALDLGMGWDDNLQPANAGKDSDAFFVQGVNLSAASTWTRHALGITASQQTRQYVQYNDQNWLDYSAGINGRYDIGRASSIGASYRRVHSHLATDNFDLQGEGIQRPIPYDSDIFTLNGVAAFNRLAIRPSATFSTIRYEEETINGQRTNNSNNDYDSLLGEVETEYSLVPGRSLLGLVRVQDINYTSEGQGGRDSFTWEVQGGFNYDLTGLWQARLLVGYRQRNYEDPSRKNLEGLAFEGQLVWLPSQLTTVTLAASRTIEESIRQSSVSYTRTAGGVTVDHELLRNVILTGEIRAEHRDYPDVGNVTDGIGLIGARYLINRNLSLIADYQHTERLSAPSGFREYGINQVQVRLRIAL</sequence>
<protein>
    <submittedName>
        <fullName evidence="3">Outer membrane beta-barrel protein</fullName>
    </submittedName>
</protein>
<dbReference type="InterPro" id="IPR018759">
    <property type="entry name" value="BBP2_2"/>
</dbReference>